<dbReference type="GO" id="GO:0003677">
    <property type="term" value="F:DNA binding"/>
    <property type="evidence" value="ECO:0007669"/>
    <property type="project" value="UniProtKB-KW"/>
</dbReference>
<dbReference type="Proteomes" id="UP000014568">
    <property type="component" value="Unassembled WGS sequence"/>
</dbReference>
<reference evidence="7 8" key="1">
    <citation type="submission" date="2013-06" db="EMBL/GenBank/DDBJ databases">
        <title>The Genome Sequence of Acinetobacter rudis CIP 110305.</title>
        <authorList>
            <consortium name="The Broad Institute Genome Sequencing Platform"/>
            <consortium name="The Broad Institute Genome Sequencing Center for Infectious Disease"/>
            <person name="Cerqueira G."/>
            <person name="Feldgarden M."/>
            <person name="Courvalin P."/>
            <person name="Perichon B."/>
            <person name="Grillot-Courvalin C."/>
            <person name="Clermont D."/>
            <person name="Rocha E."/>
            <person name="Yoon E.-J."/>
            <person name="Nemec A."/>
            <person name="Young S.K."/>
            <person name="Zeng Q."/>
            <person name="Gargeya S."/>
            <person name="Fitzgerald M."/>
            <person name="Abouelleil A."/>
            <person name="Alvarado L."/>
            <person name="Berlin A.M."/>
            <person name="Chapman S.B."/>
            <person name="Dewar J."/>
            <person name="Goldberg J."/>
            <person name="Griggs A."/>
            <person name="Gujja S."/>
            <person name="Hansen M."/>
            <person name="Howarth C."/>
            <person name="Imamovic A."/>
            <person name="Larimer J."/>
            <person name="McCowan C."/>
            <person name="Murphy C."/>
            <person name="Pearson M."/>
            <person name="Priest M."/>
            <person name="Roberts A."/>
            <person name="Saif S."/>
            <person name="Shea T."/>
            <person name="Sykes S."/>
            <person name="Wortman J."/>
            <person name="Nusbaum C."/>
            <person name="Birren B."/>
        </authorList>
    </citation>
    <scope>NUCLEOTIDE SEQUENCE [LARGE SCALE GENOMIC DNA]</scope>
    <source>
        <strain evidence="7 8">CIP 110305</strain>
    </source>
</reference>
<keyword evidence="7" id="KW-0032">Aminotransferase</keyword>
<proteinExistence type="inferred from homology"/>
<dbReference type="PANTHER" id="PTHR46577:SF1">
    <property type="entry name" value="HTH-TYPE TRANSCRIPTIONAL REGULATORY PROTEIN GABR"/>
    <property type="match status" value="1"/>
</dbReference>
<gene>
    <name evidence="7" type="ORF">F945_03564</name>
</gene>
<keyword evidence="8" id="KW-1185">Reference proteome</keyword>
<accession>S3MPZ3</accession>
<evidence type="ECO:0000313" key="8">
    <source>
        <dbReference type="Proteomes" id="UP000014568"/>
    </source>
</evidence>
<keyword evidence="7" id="KW-0808">Transferase</keyword>
<dbReference type="AlphaFoldDB" id="S3MPZ3"/>
<evidence type="ECO:0000256" key="3">
    <source>
        <dbReference type="ARBA" id="ARBA00023015"/>
    </source>
</evidence>
<dbReference type="InterPro" id="IPR051446">
    <property type="entry name" value="HTH_trans_reg/aminotransferase"/>
</dbReference>
<dbReference type="HOGENOM" id="CLU_017584_0_1_6"/>
<dbReference type="InterPro" id="IPR036388">
    <property type="entry name" value="WH-like_DNA-bd_sf"/>
</dbReference>
<dbReference type="InterPro" id="IPR036390">
    <property type="entry name" value="WH_DNA-bd_sf"/>
</dbReference>
<dbReference type="InterPro" id="IPR015424">
    <property type="entry name" value="PyrdxlP-dep_Trfase"/>
</dbReference>
<dbReference type="InterPro" id="IPR015421">
    <property type="entry name" value="PyrdxlP-dep_Trfase_major"/>
</dbReference>
<keyword evidence="3" id="KW-0805">Transcription regulation</keyword>
<comment type="caution">
    <text evidence="7">The sequence shown here is derived from an EMBL/GenBank/DDBJ whole genome shotgun (WGS) entry which is preliminary data.</text>
</comment>
<dbReference type="InterPro" id="IPR000524">
    <property type="entry name" value="Tscrpt_reg_HTH_GntR"/>
</dbReference>
<comment type="similarity">
    <text evidence="1">In the C-terminal section; belongs to the class-I pyridoxal-phosphate-dependent aminotransferase family.</text>
</comment>
<keyword evidence="2" id="KW-0663">Pyridoxal phosphate</keyword>
<protein>
    <submittedName>
        <fullName evidence="7">GntR family transcriptional regulator/MocR family aminotransferase</fullName>
    </submittedName>
</protein>
<dbReference type="Pfam" id="PF00392">
    <property type="entry name" value="GntR"/>
    <property type="match status" value="1"/>
</dbReference>
<evidence type="ECO:0000313" key="7">
    <source>
        <dbReference type="EMBL" id="EPF70000.1"/>
    </source>
</evidence>
<dbReference type="GO" id="GO:0030170">
    <property type="term" value="F:pyridoxal phosphate binding"/>
    <property type="evidence" value="ECO:0007669"/>
    <property type="project" value="InterPro"/>
</dbReference>
<feature type="domain" description="HTH gntR-type" evidence="6">
    <location>
        <begin position="31"/>
        <end position="99"/>
    </location>
</feature>
<dbReference type="SMART" id="SM00345">
    <property type="entry name" value="HTH_GNTR"/>
    <property type="match status" value="1"/>
</dbReference>
<evidence type="ECO:0000259" key="6">
    <source>
        <dbReference type="PROSITE" id="PS50949"/>
    </source>
</evidence>
<evidence type="ECO:0000256" key="2">
    <source>
        <dbReference type="ARBA" id="ARBA00022898"/>
    </source>
</evidence>
<dbReference type="PANTHER" id="PTHR46577">
    <property type="entry name" value="HTH-TYPE TRANSCRIPTIONAL REGULATORY PROTEIN GABR"/>
    <property type="match status" value="1"/>
</dbReference>
<dbReference type="PROSITE" id="PS50949">
    <property type="entry name" value="HTH_GNTR"/>
    <property type="match status" value="1"/>
</dbReference>
<dbReference type="Gene3D" id="3.40.640.10">
    <property type="entry name" value="Type I PLP-dependent aspartate aminotransferase-like (Major domain)"/>
    <property type="match status" value="1"/>
</dbReference>
<dbReference type="SUPFAM" id="SSF46785">
    <property type="entry name" value="Winged helix' DNA-binding domain"/>
    <property type="match status" value="1"/>
</dbReference>
<sequence>MSNNNTVKNKQTKAKKNQTLVEFPHLLLQHGKIHQQFYQALKQQILSGNVRPGSKLPSSRSLAEMMSISRNSVLAGFERLIDEGYLVSRAGSGTYVAQNIPDELIDSVQTQELSAQTIANNPLPLNPQMQHLDTLWNKVLPRPSSHKVFSIGVGCNDLFPEQLWGRLLGRAWRHYRHWSHLAQDAFGFEPLRQSIAQYVSTTRGLNCDASQILIVNGTQQAMNLAAKVLLQAGDEVCLDEPGYDGALGVFQSAGAVVHPVMGDQHGMHIESAMQQYPNTKLLFTAPSHQYPLGGTLSLQRRLLLLDWAAKKQLWIFEDDYNSEFRYNARPIQALQGLDQQQRVIYAGTFSKMMYPEFRLGFLVVPPQLIHAFKLAKYYADTRTGYLEQATLHLFITEGHYARHVRRVRKACYQRQQTLIAALKQYLPQFKVQVDDSAIHLICYLPEGLTEQNIIERCQEYNLGLQSLSRYRQQPSTDQALLLGFAAHNEEQLIDGVKRLKQLVERIKNS</sequence>
<dbReference type="Gene3D" id="1.10.10.10">
    <property type="entry name" value="Winged helix-like DNA-binding domain superfamily/Winged helix DNA-binding domain"/>
    <property type="match status" value="1"/>
</dbReference>
<keyword evidence="4" id="KW-0238">DNA-binding</keyword>
<keyword evidence="5" id="KW-0804">Transcription</keyword>
<dbReference type="SUPFAM" id="SSF53383">
    <property type="entry name" value="PLP-dependent transferases"/>
    <property type="match status" value="1"/>
</dbReference>
<dbReference type="CDD" id="cd07377">
    <property type="entry name" value="WHTH_GntR"/>
    <property type="match status" value="1"/>
</dbReference>
<evidence type="ECO:0000256" key="1">
    <source>
        <dbReference type="ARBA" id="ARBA00005384"/>
    </source>
</evidence>
<dbReference type="EMBL" id="ATGI01000039">
    <property type="protein sequence ID" value="EPF70000.1"/>
    <property type="molecule type" value="Genomic_DNA"/>
</dbReference>
<dbReference type="Pfam" id="PF00155">
    <property type="entry name" value="Aminotran_1_2"/>
    <property type="match status" value="1"/>
</dbReference>
<dbReference type="eggNOG" id="COG1167">
    <property type="taxonomic scope" value="Bacteria"/>
</dbReference>
<dbReference type="GO" id="GO:0008483">
    <property type="term" value="F:transaminase activity"/>
    <property type="evidence" value="ECO:0007669"/>
    <property type="project" value="UniProtKB-KW"/>
</dbReference>
<dbReference type="RefSeq" id="WP_016657922.1">
    <property type="nucleotide sequence ID" value="NZ_KE340355.1"/>
</dbReference>
<dbReference type="CDD" id="cd00609">
    <property type="entry name" value="AAT_like"/>
    <property type="match status" value="1"/>
</dbReference>
<name>S3MPZ3_9GAMM</name>
<dbReference type="STRING" id="632955.GCA_000829675_02630"/>
<dbReference type="OrthoDB" id="9808770at2"/>
<dbReference type="InterPro" id="IPR004839">
    <property type="entry name" value="Aminotransferase_I/II_large"/>
</dbReference>
<dbReference type="PATRIC" id="fig|421052.3.peg.3494"/>
<dbReference type="GO" id="GO:0003700">
    <property type="term" value="F:DNA-binding transcription factor activity"/>
    <property type="evidence" value="ECO:0007669"/>
    <property type="project" value="InterPro"/>
</dbReference>
<organism evidence="7 8">
    <name type="scientific">Acinetobacter rudis CIP 110305</name>
    <dbReference type="NCBI Taxonomy" id="421052"/>
    <lineage>
        <taxon>Bacteria</taxon>
        <taxon>Pseudomonadati</taxon>
        <taxon>Pseudomonadota</taxon>
        <taxon>Gammaproteobacteria</taxon>
        <taxon>Moraxellales</taxon>
        <taxon>Moraxellaceae</taxon>
        <taxon>Acinetobacter</taxon>
    </lineage>
</organism>
<evidence type="ECO:0000256" key="5">
    <source>
        <dbReference type="ARBA" id="ARBA00023163"/>
    </source>
</evidence>
<evidence type="ECO:0000256" key="4">
    <source>
        <dbReference type="ARBA" id="ARBA00023125"/>
    </source>
</evidence>